<dbReference type="SUPFAM" id="SSF54001">
    <property type="entry name" value="Cysteine proteinases"/>
    <property type="match status" value="1"/>
</dbReference>
<dbReference type="InterPro" id="IPR038765">
    <property type="entry name" value="Papain-like_cys_pep_sf"/>
</dbReference>
<dbReference type="PIRSF" id="PIRSF005700">
    <property type="entry name" value="PepC"/>
    <property type="match status" value="1"/>
</dbReference>
<evidence type="ECO:0000313" key="5">
    <source>
        <dbReference type="Proteomes" id="UP000694865"/>
    </source>
</evidence>
<dbReference type="RefSeq" id="XP_006820124.1">
    <property type="nucleotide sequence ID" value="XM_006820061.1"/>
</dbReference>
<evidence type="ECO:0000256" key="3">
    <source>
        <dbReference type="ARBA" id="ARBA00022807"/>
    </source>
</evidence>
<sequence length="375" mass="43497">MRIPFMKLHNLEEFEFSQNYLFFWDKVERSLFFLHAYAETARNGEEPDGRLLNFLLTGPVDDGGQFDMLINIVEKYGVIPKKCFPEAHNAEATRRMNVMLRCKLREYALRLRLLIKDGRSEQDVQSEIDRAMTEIYRIIVICLGSPPEMITWEYHDKTKAYRKVGPVSPKDFYENYVKSVYNISDKVCIVNDPRPGHHYGKLYTVDYLNNMHGGKKCLYVNQPSKTLKEYALKSIKNDEPVWFGCDVGKACSWKHGINDMDLYNYELVFGVPMFAMTKAERLEYCESMMTHAMLITGVGTENGSDGEEVMCKWRVENSWGDDKGDKGYLMMTDKWFDEFVYEVTIDKKYLAPEVLAVLDQEPIVLPAWDPMGALA</sequence>
<reference evidence="6" key="1">
    <citation type="submission" date="2025-08" db="UniProtKB">
        <authorList>
            <consortium name="RefSeq"/>
        </authorList>
    </citation>
    <scope>IDENTIFICATION</scope>
    <source>
        <tissue evidence="6">Testes</tissue>
    </source>
</reference>
<evidence type="ECO:0000256" key="4">
    <source>
        <dbReference type="PIRNR" id="PIRNR005700"/>
    </source>
</evidence>
<dbReference type="GeneID" id="100366618"/>
<dbReference type="Proteomes" id="UP000694865">
    <property type="component" value="Unplaced"/>
</dbReference>
<comment type="similarity">
    <text evidence="4">Belongs to the peptidase C1 family.</text>
</comment>
<comment type="subcellular location">
    <subcellularLocation>
        <location evidence="4">Cytoplasm</location>
    </subcellularLocation>
</comment>
<gene>
    <name evidence="6" type="primary">LOC100366618</name>
</gene>
<keyword evidence="4" id="KW-0963">Cytoplasm</keyword>
<dbReference type="Pfam" id="PF03051">
    <property type="entry name" value="Peptidase_C1_2"/>
    <property type="match status" value="1"/>
</dbReference>
<dbReference type="PROSITE" id="PS00639">
    <property type="entry name" value="THIOL_PROTEASE_HIS"/>
    <property type="match status" value="1"/>
</dbReference>
<comment type="catalytic activity">
    <reaction evidence="4">
        <text>Inactivates bleomycin B2 (a cytotoxic glycometallopeptide) by hydrolysis of a carboxyamide bond of beta-aminoalanine, but also shows general aminopeptidase activity. The specificity varies somewhat with source, but amino acid arylamides of Met, Leu and Ala are preferred.</text>
        <dbReference type="EC" id="3.4.22.40"/>
    </reaction>
</comment>
<keyword evidence="3 4" id="KW-0788">Thiol protease</keyword>
<dbReference type="Gene3D" id="3.90.70.10">
    <property type="entry name" value="Cysteine proteinases"/>
    <property type="match status" value="1"/>
</dbReference>
<evidence type="ECO:0000313" key="6">
    <source>
        <dbReference type="RefSeq" id="XP_006820124.1"/>
    </source>
</evidence>
<dbReference type="CDD" id="cd00585">
    <property type="entry name" value="Peptidase_C1B"/>
    <property type="match status" value="1"/>
</dbReference>
<dbReference type="PANTHER" id="PTHR10363:SF2">
    <property type="entry name" value="BLEOMYCIN HYDROLASE"/>
    <property type="match status" value="1"/>
</dbReference>
<organism evidence="5 6">
    <name type="scientific">Saccoglossus kowalevskii</name>
    <name type="common">Acorn worm</name>
    <dbReference type="NCBI Taxonomy" id="10224"/>
    <lineage>
        <taxon>Eukaryota</taxon>
        <taxon>Metazoa</taxon>
        <taxon>Hemichordata</taxon>
        <taxon>Enteropneusta</taxon>
        <taxon>Harrimaniidae</taxon>
        <taxon>Saccoglossus</taxon>
    </lineage>
</organism>
<name>A0ABM0MJD3_SACKO</name>
<dbReference type="EC" id="3.4.22.40" evidence="4"/>
<keyword evidence="1 4" id="KW-0645">Protease</keyword>
<dbReference type="InterPro" id="IPR004134">
    <property type="entry name" value="Peptidase_C1B"/>
</dbReference>
<keyword evidence="2 4" id="KW-0378">Hydrolase</keyword>
<dbReference type="PANTHER" id="PTHR10363">
    <property type="entry name" value="BLEOMYCIN HYDROLASE"/>
    <property type="match status" value="1"/>
</dbReference>
<evidence type="ECO:0000256" key="1">
    <source>
        <dbReference type="ARBA" id="ARBA00022670"/>
    </source>
</evidence>
<proteinExistence type="inferred from homology"/>
<evidence type="ECO:0000256" key="2">
    <source>
        <dbReference type="ARBA" id="ARBA00022801"/>
    </source>
</evidence>
<dbReference type="InterPro" id="IPR025660">
    <property type="entry name" value="Pept_his_AS"/>
</dbReference>
<keyword evidence="5" id="KW-1185">Reference proteome</keyword>
<protein>
    <recommendedName>
        <fullName evidence="4">Bleomycin hydrolase</fullName>
        <ecNumber evidence="4">3.4.22.40</ecNumber>
    </recommendedName>
</protein>
<accession>A0ABM0MJD3</accession>